<dbReference type="EMBL" id="VOEI01000002">
    <property type="protein sequence ID" value="TWR27132.1"/>
    <property type="molecule type" value="Genomic_DNA"/>
</dbReference>
<evidence type="ECO:0000313" key="1">
    <source>
        <dbReference type="EMBL" id="TWR27132.1"/>
    </source>
</evidence>
<name>A0A563U701_9SPHI</name>
<keyword evidence="2" id="KW-1185">Reference proteome</keyword>
<sequence>MPLPTHKATIVLPPFFRSVFADKDERKVEYKCRDEPNVTEQRLHSVTCGRTGIAAAETL</sequence>
<proteinExistence type="predicted"/>
<comment type="caution">
    <text evidence="1">The sequence shown here is derived from an EMBL/GenBank/DDBJ whole genome shotgun (WGS) entry which is preliminary data.</text>
</comment>
<organism evidence="1 2">
    <name type="scientific">Mucilaginibacter achroorhodeus</name>
    <dbReference type="NCBI Taxonomy" id="2599294"/>
    <lineage>
        <taxon>Bacteria</taxon>
        <taxon>Pseudomonadati</taxon>
        <taxon>Bacteroidota</taxon>
        <taxon>Sphingobacteriia</taxon>
        <taxon>Sphingobacteriales</taxon>
        <taxon>Sphingobacteriaceae</taxon>
        <taxon>Mucilaginibacter</taxon>
    </lineage>
</organism>
<reference evidence="1 2" key="1">
    <citation type="submission" date="2019-07" db="EMBL/GenBank/DDBJ databases">
        <authorList>
            <person name="Kim J."/>
        </authorList>
    </citation>
    <scope>NUCLEOTIDE SEQUENCE [LARGE SCALE GENOMIC DNA]</scope>
    <source>
        <strain evidence="1 2">MJ1a</strain>
    </source>
</reference>
<dbReference type="Proteomes" id="UP000318010">
    <property type="component" value="Unassembled WGS sequence"/>
</dbReference>
<evidence type="ECO:0000313" key="2">
    <source>
        <dbReference type="Proteomes" id="UP000318010"/>
    </source>
</evidence>
<dbReference type="AlphaFoldDB" id="A0A563U701"/>
<protein>
    <submittedName>
        <fullName evidence="1">Uncharacterized protein</fullName>
    </submittedName>
</protein>
<gene>
    <name evidence="1" type="ORF">FPZ42_08855</name>
</gene>
<accession>A0A563U701</accession>